<dbReference type="EMBL" id="CACSIO010000003">
    <property type="protein sequence ID" value="CAA0093915.1"/>
    <property type="molecule type" value="Genomic_DNA"/>
</dbReference>
<dbReference type="GO" id="GO:0042254">
    <property type="term" value="P:ribosome biogenesis"/>
    <property type="evidence" value="ECO:0007669"/>
    <property type="project" value="UniProtKB-KW"/>
</dbReference>
<dbReference type="EMBL" id="CACSIO010000012">
    <property type="protein sequence ID" value="CAA0109200.1"/>
    <property type="molecule type" value="Genomic_DNA"/>
</dbReference>
<dbReference type="AlphaFoldDB" id="A0A5S9PXL6"/>
<dbReference type="OrthoDB" id="9786771at2"/>
<proteinExistence type="inferred from homology"/>
<protein>
    <recommendedName>
        <fullName evidence="3">Large ribosomal RNA subunit accumulation protein YceD</fullName>
    </recommendedName>
    <alternativeName>
        <fullName evidence="5">23S rRNA accumulation protein YceD</fullName>
    </alternativeName>
</protein>
<evidence type="ECO:0000256" key="6">
    <source>
        <dbReference type="SAM" id="MobiDB-lite"/>
    </source>
</evidence>
<evidence type="ECO:0000256" key="3">
    <source>
        <dbReference type="ARBA" id="ARBA00015716"/>
    </source>
</evidence>
<sequence length="179" mass="19997">MFDEPLPKHADVRKLASREASFVAKLDVTHLPRIDNIVLDGVQFVAIDLQFAIDDQRVKTIQGKINARLQVECQRCMEPVAIDVHSDVNLAIVWDEEQAKKLRRDCDPLIVGEDELVNLNEVVEDELLLSVPFVSYHDPADCKGTQNYESLDPSSADKPAVEEETTNPFSVLASLKSGK</sequence>
<evidence type="ECO:0000313" key="7">
    <source>
        <dbReference type="EMBL" id="CAA0093915.1"/>
    </source>
</evidence>
<dbReference type="PANTHER" id="PTHR38099:SF1">
    <property type="entry name" value="LARGE RIBOSOMAL RNA SUBUNIT ACCUMULATION PROTEIN YCED"/>
    <property type="match status" value="1"/>
</dbReference>
<dbReference type="InterPro" id="IPR039255">
    <property type="entry name" value="YceD_bac"/>
</dbReference>
<gene>
    <name evidence="8" type="primary">yceD_1</name>
    <name evidence="7" type="synonym">yceD_2</name>
    <name evidence="8" type="ORF">OPDIPICF_01446</name>
    <name evidence="7" type="ORF">OPDIPICF_03915</name>
</gene>
<dbReference type="InterPro" id="IPR003772">
    <property type="entry name" value="YceD"/>
</dbReference>
<evidence type="ECO:0000256" key="4">
    <source>
        <dbReference type="ARBA" id="ARBA00022517"/>
    </source>
</evidence>
<evidence type="ECO:0000256" key="2">
    <source>
        <dbReference type="ARBA" id="ARBA00010740"/>
    </source>
</evidence>
<reference evidence="8 9" key="1">
    <citation type="submission" date="2019-11" db="EMBL/GenBank/DDBJ databases">
        <authorList>
            <person name="Holert J."/>
        </authorList>
    </citation>
    <scope>NUCLEOTIDE SEQUENCE [LARGE SCALE GENOMIC DNA]</scope>
    <source>
        <strain evidence="8">SB11_3</strain>
    </source>
</reference>
<evidence type="ECO:0000313" key="8">
    <source>
        <dbReference type="EMBL" id="CAA0109200.1"/>
    </source>
</evidence>
<name>A0A5S9PXL6_9GAMM</name>
<evidence type="ECO:0000256" key="1">
    <source>
        <dbReference type="ARBA" id="ARBA00002868"/>
    </source>
</evidence>
<dbReference type="GO" id="GO:0005829">
    <property type="term" value="C:cytosol"/>
    <property type="evidence" value="ECO:0007669"/>
    <property type="project" value="TreeGrafter"/>
</dbReference>
<keyword evidence="4" id="KW-0690">Ribosome biogenesis</keyword>
<comment type="function">
    <text evidence="1">Plays a role in synthesis, processing and/or stability of 23S rRNA.</text>
</comment>
<feature type="region of interest" description="Disordered" evidence="6">
    <location>
        <begin position="144"/>
        <end position="167"/>
    </location>
</feature>
<dbReference type="Proteomes" id="UP000441399">
    <property type="component" value="Unassembled WGS sequence"/>
</dbReference>
<dbReference type="Pfam" id="PF02620">
    <property type="entry name" value="YceD"/>
    <property type="match status" value="1"/>
</dbReference>
<organism evidence="8 9">
    <name type="scientific">BD1-7 clade bacterium</name>
    <dbReference type="NCBI Taxonomy" id="2029982"/>
    <lineage>
        <taxon>Bacteria</taxon>
        <taxon>Pseudomonadati</taxon>
        <taxon>Pseudomonadota</taxon>
        <taxon>Gammaproteobacteria</taxon>
        <taxon>Cellvibrionales</taxon>
        <taxon>Spongiibacteraceae</taxon>
        <taxon>BD1-7 clade</taxon>
    </lineage>
</organism>
<feature type="compositionally biased region" description="Polar residues" evidence="6">
    <location>
        <begin position="144"/>
        <end position="153"/>
    </location>
</feature>
<evidence type="ECO:0000256" key="5">
    <source>
        <dbReference type="ARBA" id="ARBA00031841"/>
    </source>
</evidence>
<keyword evidence="9" id="KW-1185">Reference proteome</keyword>
<dbReference type="PANTHER" id="PTHR38099">
    <property type="entry name" value="LARGE RIBOSOMAL RNA SUBUNIT ACCUMULATION PROTEIN YCED"/>
    <property type="match status" value="1"/>
</dbReference>
<evidence type="ECO:0000313" key="9">
    <source>
        <dbReference type="Proteomes" id="UP000441399"/>
    </source>
</evidence>
<comment type="similarity">
    <text evidence="2">Belongs to the DUF177 domain family.</text>
</comment>
<accession>A0A5S9PXL6</accession>